<protein>
    <submittedName>
        <fullName evidence="2">Uncharacterized protein</fullName>
    </submittedName>
</protein>
<dbReference type="EMBL" id="JH971391">
    <property type="protein sequence ID" value="EKM78882.1"/>
    <property type="molecule type" value="Genomic_DNA"/>
</dbReference>
<evidence type="ECO:0000313" key="2">
    <source>
        <dbReference type="EMBL" id="EKM78882.1"/>
    </source>
</evidence>
<dbReference type="GeneID" id="18831262"/>
<keyword evidence="3" id="KW-1185">Reference proteome</keyword>
<dbReference type="AlphaFoldDB" id="K5X7C6"/>
<dbReference type="Proteomes" id="UP000008493">
    <property type="component" value="Unassembled WGS sequence"/>
</dbReference>
<organism evidence="2 3">
    <name type="scientific">Agaricus bisporus var. burnettii (strain JB137-S8 / ATCC MYA-4627 / FGSC 10392)</name>
    <name type="common">White button mushroom</name>
    <dbReference type="NCBI Taxonomy" id="597362"/>
    <lineage>
        <taxon>Eukaryota</taxon>
        <taxon>Fungi</taxon>
        <taxon>Dikarya</taxon>
        <taxon>Basidiomycota</taxon>
        <taxon>Agaricomycotina</taxon>
        <taxon>Agaricomycetes</taxon>
        <taxon>Agaricomycetidae</taxon>
        <taxon>Agaricales</taxon>
        <taxon>Agaricineae</taxon>
        <taxon>Agaricaceae</taxon>
        <taxon>Agaricus</taxon>
    </lineage>
</organism>
<evidence type="ECO:0000256" key="1">
    <source>
        <dbReference type="SAM" id="MobiDB-lite"/>
    </source>
</evidence>
<dbReference type="KEGG" id="abp:AGABI1DRAFT75459"/>
<dbReference type="OrthoDB" id="3223825at2759"/>
<feature type="region of interest" description="Disordered" evidence="1">
    <location>
        <begin position="155"/>
        <end position="177"/>
    </location>
</feature>
<gene>
    <name evidence="2" type="ORF">AGABI1DRAFT_75459</name>
</gene>
<sequence>MSHPPQLTEYGSCPSEPTQSPDNDLFLERLDTFMQKVLNDIKAFAERESRPYEEMRRIVAEWHAKTLFTVDNGIGETRDTRVRNVLVEASKVLESLSSVTGIQSFLLAVDPHDPQDTGFLGGSIIGREYYRGLRGGGIAGASSFKTFLHKRLPTQQEETDIRETSPHPTPTPAATRTAKKAKLELYESIRSQLRQVSGIRKAEMKWTNPERLGLFGVRMIGWPPDIPAANPSSLKLNQNQRLLELVEQGELRFEKTMMTGLETSAPPETLQGSSAAEDFSWAYDVDGHGDASLAPTPETAAAVLTDASPIALDAIHHVPMLSSSTDDVPEVEADTESTYSWKGHDEDLLAEIGEYGFQVETWGDGVQFEGLGTESPVERRVRKRAREEDE</sequence>
<dbReference type="InParanoid" id="K5X7C6"/>
<evidence type="ECO:0000313" key="3">
    <source>
        <dbReference type="Proteomes" id="UP000008493"/>
    </source>
</evidence>
<feature type="region of interest" description="Disordered" evidence="1">
    <location>
        <begin position="1"/>
        <end position="22"/>
    </location>
</feature>
<accession>K5X7C6</accession>
<dbReference type="HOGENOM" id="CLU_058263_1_0_1"/>
<dbReference type="RefSeq" id="XP_007330431.1">
    <property type="nucleotide sequence ID" value="XM_007330369.1"/>
</dbReference>
<reference evidence="3" key="1">
    <citation type="journal article" date="2012" name="Proc. Natl. Acad. Sci. U.S.A.">
        <title>Genome sequence of the button mushroom Agaricus bisporus reveals mechanisms governing adaptation to a humic-rich ecological niche.</title>
        <authorList>
            <person name="Morin E."/>
            <person name="Kohler A."/>
            <person name="Baker A.R."/>
            <person name="Foulongne-Oriol M."/>
            <person name="Lombard V."/>
            <person name="Nagy L.G."/>
            <person name="Ohm R.A."/>
            <person name="Patyshakuliyeva A."/>
            <person name="Brun A."/>
            <person name="Aerts A.L."/>
            <person name="Bailey A.M."/>
            <person name="Billette C."/>
            <person name="Coutinho P.M."/>
            <person name="Deakin G."/>
            <person name="Doddapaneni H."/>
            <person name="Floudas D."/>
            <person name="Grimwood J."/>
            <person name="Hilden K."/>
            <person name="Kuees U."/>
            <person name="LaButti K.M."/>
            <person name="Lapidus A."/>
            <person name="Lindquist E.A."/>
            <person name="Lucas S.M."/>
            <person name="Murat C."/>
            <person name="Riley R.W."/>
            <person name="Salamov A.A."/>
            <person name="Schmutz J."/>
            <person name="Subramanian V."/>
            <person name="Woesten H.A.B."/>
            <person name="Xu J."/>
            <person name="Eastwood D.C."/>
            <person name="Foster G.D."/>
            <person name="Sonnenberg A.S."/>
            <person name="Cullen D."/>
            <person name="de Vries R.P."/>
            <person name="Lundell T."/>
            <person name="Hibbett D.S."/>
            <person name="Henrissat B."/>
            <person name="Burton K.S."/>
            <person name="Kerrigan R.W."/>
            <person name="Challen M.P."/>
            <person name="Grigoriev I.V."/>
            <person name="Martin F."/>
        </authorList>
    </citation>
    <scope>NUCLEOTIDE SEQUENCE [LARGE SCALE GENOMIC DNA]</scope>
    <source>
        <strain evidence="3">JB137-S8 / ATCC MYA-4627 / FGSC 10392</strain>
    </source>
</reference>
<dbReference type="OMA" id="KWTNHSK"/>
<name>K5X7C6_AGABU</name>
<proteinExistence type="predicted"/>
<dbReference type="eggNOG" id="ENOG502SMUN">
    <property type="taxonomic scope" value="Eukaryota"/>
</dbReference>